<evidence type="ECO:0000313" key="3">
    <source>
        <dbReference type="Proteomes" id="UP000001861"/>
    </source>
</evidence>
<sequence>MGKLILDDRDPAISYSPGHWRHEGMHLEYQHTTSATSVEGASATITFYGTGITVLGTLGQSSDPRNAPVSTYELDSNSLSAVPPRTFSGRLLPDRVQYHVKFYEVTRLPYGRHTLVITNESGSGTVWLDEIHVLGAKAVPDFELSTFLLGDHTSTSGSGGAEGRMKEIGRFAAYRSMELMIFWAFILVLLITVLARKAKSIRERLRRTREWDYEANQGRYRWFTLSGVLGIREDSR</sequence>
<protein>
    <submittedName>
        <fullName evidence="2">Uncharacterized protein</fullName>
    </submittedName>
</protein>
<dbReference type="Gene3D" id="2.60.120.260">
    <property type="entry name" value="Galactose-binding domain-like"/>
    <property type="match status" value="1"/>
</dbReference>
<reference evidence="2 3" key="1">
    <citation type="journal article" date="2010" name="Proc. Natl. Acad. Sci. U.S.A.">
        <title>Insights into evolution of multicellular fungi from the assembled chromosomes of the mushroom Coprinopsis cinerea (Coprinus cinereus).</title>
        <authorList>
            <person name="Stajich J.E."/>
            <person name="Wilke S.K."/>
            <person name="Ahren D."/>
            <person name="Au C.H."/>
            <person name="Birren B.W."/>
            <person name="Borodovsky M."/>
            <person name="Burns C."/>
            <person name="Canback B."/>
            <person name="Casselton L.A."/>
            <person name="Cheng C.K."/>
            <person name="Deng J."/>
            <person name="Dietrich F.S."/>
            <person name="Fargo D.C."/>
            <person name="Farman M.L."/>
            <person name="Gathman A.C."/>
            <person name="Goldberg J."/>
            <person name="Guigo R."/>
            <person name="Hoegger P.J."/>
            <person name="Hooker J.B."/>
            <person name="Huggins A."/>
            <person name="James T.Y."/>
            <person name="Kamada T."/>
            <person name="Kilaru S."/>
            <person name="Kodira C."/>
            <person name="Kues U."/>
            <person name="Kupfer D."/>
            <person name="Kwan H.S."/>
            <person name="Lomsadze A."/>
            <person name="Li W."/>
            <person name="Lilly W.W."/>
            <person name="Ma L.J."/>
            <person name="Mackey A.J."/>
            <person name="Manning G."/>
            <person name="Martin F."/>
            <person name="Muraguchi H."/>
            <person name="Natvig D.O."/>
            <person name="Palmerini H."/>
            <person name="Ramesh M.A."/>
            <person name="Rehmeyer C.J."/>
            <person name="Roe B.A."/>
            <person name="Shenoy N."/>
            <person name="Stanke M."/>
            <person name="Ter-Hovhannisyan V."/>
            <person name="Tunlid A."/>
            <person name="Velagapudi R."/>
            <person name="Vision T.J."/>
            <person name="Zeng Q."/>
            <person name="Zolan M.E."/>
            <person name="Pukkila P.J."/>
        </authorList>
    </citation>
    <scope>NUCLEOTIDE SEQUENCE [LARGE SCALE GENOMIC DNA]</scope>
    <source>
        <strain evidence="3">Okayama-7 / 130 / ATCC MYA-4618 / FGSC 9003</strain>
    </source>
</reference>
<keyword evidence="1" id="KW-0812">Transmembrane</keyword>
<keyword evidence="3" id="KW-1185">Reference proteome</keyword>
<keyword evidence="1" id="KW-0472">Membrane</keyword>
<accession>A8PB82</accession>
<evidence type="ECO:0000313" key="2">
    <source>
        <dbReference type="EMBL" id="EAU81566.1"/>
    </source>
</evidence>
<dbReference type="VEuPathDB" id="FungiDB:CC1G_02582"/>
<dbReference type="Proteomes" id="UP000001861">
    <property type="component" value="Unassembled WGS sequence"/>
</dbReference>
<comment type="caution">
    <text evidence="2">The sequence shown here is derived from an EMBL/GenBank/DDBJ whole genome shotgun (WGS) entry which is preliminary data.</text>
</comment>
<organism evidence="2 3">
    <name type="scientific">Coprinopsis cinerea (strain Okayama-7 / 130 / ATCC MYA-4618 / FGSC 9003)</name>
    <name type="common">Inky cap fungus</name>
    <name type="synonym">Hormographiella aspergillata</name>
    <dbReference type="NCBI Taxonomy" id="240176"/>
    <lineage>
        <taxon>Eukaryota</taxon>
        <taxon>Fungi</taxon>
        <taxon>Dikarya</taxon>
        <taxon>Basidiomycota</taxon>
        <taxon>Agaricomycotina</taxon>
        <taxon>Agaricomycetes</taxon>
        <taxon>Agaricomycetidae</taxon>
        <taxon>Agaricales</taxon>
        <taxon>Agaricineae</taxon>
        <taxon>Psathyrellaceae</taxon>
        <taxon>Coprinopsis</taxon>
    </lineage>
</organism>
<keyword evidence="1" id="KW-1133">Transmembrane helix</keyword>
<name>A8PB82_COPC7</name>
<dbReference type="RefSeq" id="XP_001840119.1">
    <property type="nucleotide sequence ID" value="XM_001840067.2"/>
</dbReference>
<dbReference type="OrthoDB" id="3265734at2759"/>
<dbReference type="KEGG" id="cci:CC1G_02582"/>
<dbReference type="EMBL" id="AACS02000004">
    <property type="protein sequence ID" value="EAU81566.1"/>
    <property type="molecule type" value="Genomic_DNA"/>
</dbReference>
<dbReference type="AlphaFoldDB" id="A8PB82"/>
<dbReference type="GeneID" id="6016750"/>
<gene>
    <name evidence="2" type="ORF">CC1G_02582</name>
</gene>
<evidence type="ECO:0000256" key="1">
    <source>
        <dbReference type="SAM" id="Phobius"/>
    </source>
</evidence>
<dbReference type="InParanoid" id="A8PB82"/>
<feature type="transmembrane region" description="Helical" evidence="1">
    <location>
        <begin position="180"/>
        <end position="198"/>
    </location>
</feature>
<proteinExistence type="predicted"/>